<gene>
    <name evidence="2" type="ORF">FGADI_8937</name>
</gene>
<keyword evidence="3" id="KW-1185">Reference proteome</keyword>
<organism evidence="2 3">
    <name type="scientific">Fusarium gaditjirri</name>
    <dbReference type="NCBI Taxonomy" id="282569"/>
    <lineage>
        <taxon>Eukaryota</taxon>
        <taxon>Fungi</taxon>
        <taxon>Dikarya</taxon>
        <taxon>Ascomycota</taxon>
        <taxon>Pezizomycotina</taxon>
        <taxon>Sordariomycetes</taxon>
        <taxon>Hypocreomycetidae</taxon>
        <taxon>Hypocreales</taxon>
        <taxon>Nectriaceae</taxon>
        <taxon>Fusarium</taxon>
        <taxon>Fusarium nisikadoi species complex</taxon>
    </lineage>
</organism>
<protein>
    <submittedName>
        <fullName evidence="2">Uncharacterized protein</fullName>
    </submittedName>
</protein>
<evidence type="ECO:0000256" key="1">
    <source>
        <dbReference type="SAM" id="MobiDB-lite"/>
    </source>
</evidence>
<comment type="caution">
    <text evidence="2">The sequence shown here is derived from an EMBL/GenBank/DDBJ whole genome shotgun (WGS) entry which is preliminary data.</text>
</comment>
<sequence length="242" mass="26950">MSTDNQLDQHVIQADGTWQCWWLSLLEIARITGKLNPLFDTPGGHFYDYWNPPTGPRAVPGEGEVPTSIVYKGEPNPVDQVPNPERWVYGPVWQRKIMYYLLDRDNERPWSKPSASSIKAVRITALNTLLGYLGLTGITFGTPWSSNSFKLKDEFNALLRGQNVLTDRSNAASGSGHSMSGIVGPQDGSGSPGESIHVYNQSRSRQEFVDFNLQQDSNEPKKYTLVNKSGETLSWFVAVNTA</sequence>
<dbReference type="EMBL" id="JABFAI010000239">
    <property type="protein sequence ID" value="KAF4949369.1"/>
    <property type="molecule type" value="Genomic_DNA"/>
</dbReference>
<evidence type="ECO:0000313" key="3">
    <source>
        <dbReference type="Proteomes" id="UP000604273"/>
    </source>
</evidence>
<proteinExistence type="predicted"/>
<evidence type="ECO:0000313" key="2">
    <source>
        <dbReference type="EMBL" id="KAF4949369.1"/>
    </source>
</evidence>
<accession>A0A8H4WTJ0</accession>
<reference evidence="2" key="2">
    <citation type="submission" date="2020-05" db="EMBL/GenBank/DDBJ databases">
        <authorList>
            <person name="Kim H.-S."/>
            <person name="Proctor R.H."/>
            <person name="Brown D.W."/>
        </authorList>
    </citation>
    <scope>NUCLEOTIDE SEQUENCE</scope>
    <source>
        <strain evidence="2">NRRL 45417</strain>
    </source>
</reference>
<dbReference type="AlphaFoldDB" id="A0A8H4WTJ0"/>
<feature type="compositionally biased region" description="Polar residues" evidence="1">
    <location>
        <begin position="169"/>
        <end position="178"/>
    </location>
</feature>
<feature type="region of interest" description="Disordered" evidence="1">
    <location>
        <begin position="169"/>
        <end position="197"/>
    </location>
</feature>
<reference evidence="2" key="1">
    <citation type="journal article" date="2020" name="BMC Genomics">
        <title>Correction to: Identification and distribution of gene clusters required for synthesis of sphingolipid metabolism inhibitors in diverse species of the filamentous fungus Fusarium.</title>
        <authorList>
            <person name="Kim H.S."/>
            <person name="Lohmar J.M."/>
            <person name="Busman M."/>
            <person name="Brown D.W."/>
            <person name="Naumann T.A."/>
            <person name="Divon H.H."/>
            <person name="Lysoe E."/>
            <person name="Uhlig S."/>
            <person name="Proctor R.H."/>
        </authorList>
    </citation>
    <scope>NUCLEOTIDE SEQUENCE</scope>
    <source>
        <strain evidence="2">NRRL 45417</strain>
    </source>
</reference>
<dbReference type="Proteomes" id="UP000604273">
    <property type="component" value="Unassembled WGS sequence"/>
</dbReference>
<name>A0A8H4WTJ0_9HYPO</name>
<dbReference type="OrthoDB" id="4989856at2759"/>